<gene>
    <name evidence="1" type="ORF">LPJ66_010450</name>
</gene>
<keyword evidence="2" id="KW-1185">Reference proteome</keyword>
<sequence length="292" mass="32460">HNATGLRIRTLATSFGGSGLLNSRPTSQRSLLLSAQPRGQQARGGRWEQHTKANYGSKRGNNYRNSGNNRRPFFDTLTPEATVYMIIAINGVVFLMWQSANGKMRSFQDTKMLRWMTANFTTMWMNLREGRIWTLITPAFSHVDTMHLLVNMFVLHSFGTDIAKTLGPKRFIAFYLGAAFCGNLISAVIRGIVLPYNTGDLRTMVQPSLGASTSVVGVTTLFACLYPNARLLLFFVVPVPAWLATVGFIGWDMANLVRSGKTKTDGAGHLGGAAAGLAYYWFRLRPLIRRMR</sequence>
<proteinExistence type="predicted"/>
<feature type="non-terminal residue" evidence="1">
    <location>
        <position position="1"/>
    </location>
</feature>
<name>A0ACC1I135_9FUNG</name>
<organism evidence="1 2">
    <name type="scientific">Kickxella alabastrina</name>
    <dbReference type="NCBI Taxonomy" id="61397"/>
    <lineage>
        <taxon>Eukaryota</taxon>
        <taxon>Fungi</taxon>
        <taxon>Fungi incertae sedis</taxon>
        <taxon>Zoopagomycota</taxon>
        <taxon>Kickxellomycotina</taxon>
        <taxon>Kickxellomycetes</taxon>
        <taxon>Kickxellales</taxon>
        <taxon>Kickxellaceae</taxon>
        <taxon>Kickxella</taxon>
    </lineage>
</organism>
<accession>A0ACC1I135</accession>
<reference evidence="1" key="1">
    <citation type="submission" date="2022-07" db="EMBL/GenBank/DDBJ databases">
        <title>Phylogenomic reconstructions and comparative analyses of Kickxellomycotina fungi.</title>
        <authorList>
            <person name="Reynolds N.K."/>
            <person name="Stajich J.E."/>
            <person name="Barry K."/>
            <person name="Grigoriev I.V."/>
            <person name="Crous P."/>
            <person name="Smith M.E."/>
        </authorList>
    </citation>
    <scope>NUCLEOTIDE SEQUENCE</scope>
    <source>
        <strain evidence="1">Benny 63K</strain>
    </source>
</reference>
<evidence type="ECO:0000313" key="2">
    <source>
        <dbReference type="Proteomes" id="UP001150581"/>
    </source>
</evidence>
<comment type="caution">
    <text evidence="1">The sequence shown here is derived from an EMBL/GenBank/DDBJ whole genome shotgun (WGS) entry which is preliminary data.</text>
</comment>
<dbReference type="Proteomes" id="UP001150581">
    <property type="component" value="Unassembled WGS sequence"/>
</dbReference>
<dbReference type="EMBL" id="JANBPG010002746">
    <property type="protein sequence ID" value="KAJ1884763.1"/>
    <property type="molecule type" value="Genomic_DNA"/>
</dbReference>
<evidence type="ECO:0000313" key="1">
    <source>
        <dbReference type="EMBL" id="KAJ1884763.1"/>
    </source>
</evidence>
<protein>
    <submittedName>
        <fullName evidence="1">Uncharacterized protein</fullName>
    </submittedName>
</protein>